<dbReference type="AlphaFoldDB" id="A0A1Q3FTC2"/>
<keyword evidence="1" id="KW-0732">Signal</keyword>
<evidence type="ECO:0000256" key="1">
    <source>
        <dbReference type="SAM" id="SignalP"/>
    </source>
</evidence>
<reference evidence="2" key="1">
    <citation type="submission" date="2017-01" db="EMBL/GenBank/DDBJ databases">
        <title>A deep insight into the sialotranscriptome of adult male and female Cluex tarsalis mosquitoes.</title>
        <authorList>
            <person name="Ribeiro J.M."/>
            <person name="Moreira F."/>
            <person name="Bernard K.A."/>
            <person name="Calvo E."/>
        </authorList>
    </citation>
    <scope>NUCLEOTIDE SEQUENCE</scope>
    <source>
        <strain evidence="2">Kern County</strain>
        <tissue evidence="2">Salivary glands</tissue>
    </source>
</reference>
<feature type="chain" id="PRO_5013247576" evidence="1">
    <location>
        <begin position="27"/>
        <end position="153"/>
    </location>
</feature>
<proteinExistence type="predicted"/>
<feature type="signal peptide" evidence="1">
    <location>
        <begin position="1"/>
        <end position="26"/>
    </location>
</feature>
<name>A0A1Q3FTC2_CULTA</name>
<evidence type="ECO:0000313" key="2">
    <source>
        <dbReference type="EMBL" id="JAV30844.1"/>
    </source>
</evidence>
<sequence length="153" mass="16521">MKQIISCTLVTMALAYLLVVSEPANAIEDRPAATVQFRSKANDQELCTGYQVFQNLFVTEARCLAAVDGKIKAINKVDFTDEGLQEVEVFPIRRFGLNATSDNVLFLRSLVRFARDDEEGAAGATHKPANHTSGAGTLLGSGFLMVTVLVLGV</sequence>
<organism evidence="2">
    <name type="scientific">Culex tarsalis</name>
    <name type="common">Encephalitis mosquito</name>
    <dbReference type="NCBI Taxonomy" id="7177"/>
    <lineage>
        <taxon>Eukaryota</taxon>
        <taxon>Metazoa</taxon>
        <taxon>Ecdysozoa</taxon>
        <taxon>Arthropoda</taxon>
        <taxon>Hexapoda</taxon>
        <taxon>Insecta</taxon>
        <taxon>Pterygota</taxon>
        <taxon>Neoptera</taxon>
        <taxon>Endopterygota</taxon>
        <taxon>Diptera</taxon>
        <taxon>Nematocera</taxon>
        <taxon>Culicoidea</taxon>
        <taxon>Culicidae</taxon>
        <taxon>Culicinae</taxon>
        <taxon>Culicini</taxon>
        <taxon>Culex</taxon>
        <taxon>Culex</taxon>
    </lineage>
</organism>
<accession>A0A1Q3FTC2</accession>
<protein>
    <submittedName>
        <fullName evidence="2">Putative conserved secreted protein</fullName>
    </submittedName>
</protein>
<dbReference type="EMBL" id="GFDL01004201">
    <property type="protein sequence ID" value="JAV30844.1"/>
    <property type="molecule type" value="Transcribed_RNA"/>
</dbReference>